<gene>
    <name evidence="2" type="ORF">CV102_25020</name>
</gene>
<protein>
    <recommendedName>
        <fullName evidence="1">Carboxymuconolactone decarboxylase-like domain-containing protein</fullName>
    </recommendedName>
</protein>
<dbReference type="InterPro" id="IPR003779">
    <property type="entry name" value="CMD-like"/>
</dbReference>
<dbReference type="Pfam" id="PF02627">
    <property type="entry name" value="CMD"/>
    <property type="match status" value="1"/>
</dbReference>
<reference evidence="2" key="1">
    <citation type="submission" date="2017-11" db="EMBL/GenBank/DDBJ databases">
        <authorList>
            <person name="Kajale S.C."/>
            <person name="Sharma A."/>
        </authorList>
    </citation>
    <scope>NUCLEOTIDE SEQUENCE</scope>
    <source>
        <strain evidence="2">LS1_42</strain>
    </source>
</reference>
<sequence>MSGESSERVPMIRSRSDVDSDAEEAFEYIFQTRDHVKGPFCALLHSPDIATRVGKLGTYIRFESELAGWVRELAVLTTAREHRCAYEWAYHEPIARNEGVSETAVRIVRNRDPVKDLSEEAALVVRYARELIESNEISDSTFSRAQRHFSEQELVELTTTIGYYGMLASVIHAFGILPESGQIDWTA</sequence>
<evidence type="ECO:0000259" key="1">
    <source>
        <dbReference type="Pfam" id="PF02627"/>
    </source>
</evidence>
<accession>A0A8J8Q2I9</accession>
<keyword evidence="3" id="KW-1185">Reference proteome</keyword>
<name>A0A8J8Q2I9_9EURY</name>
<proteinExistence type="predicted"/>
<comment type="caution">
    <text evidence="2">The sequence shown here is derived from an EMBL/GenBank/DDBJ whole genome shotgun (WGS) entry which is preliminary data.</text>
</comment>
<dbReference type="AlphaFoldDB" id="A0A8J8Q2I9"/>
<dbReference type="RefSeq" id="WP_148860690.1">
    <property type="nucleotide sequence ID" value="NZ_PHNJ01000026.1"/>
</dbReference>
<dbReference type="OrthoDB" id="275387at2157"/>
<dbReference type="PANTHER" id="PTHR34846:SF11">
    <property type="entry name" value="4-CARBOXYMUCONOLACTONE DECARBOXYLASE FAMILY PROTEIN (AFU_ORTHOLOGUE AFUA_6G11590)"/>
    <property type="match status" value="1"/>
</dbReference>
<dbReference type="Gene3D" id="1.20.1290.10">
    <property type="entry name" value="AhpD-like"/>
    <property type="match status" value="1"/>
</dbReference>
<feature type="domain" description="Carboxymuconolactone decarboxylase-like" evidence="1">
    <location>
        <begin position="47"/>
        <end position="118"/>
    </location>
</feature>
<dbReference type="EMBL" id="PHNJ01000026">
    <property type="protein sequence ID" value="TYL35940.1"/>
    <property type="molecule type" value="Genomic_DNA"/>
</dbReference>
<evidence type="ECO:0000313" key="3">
    <source>
        <dbReference type="Proteomes" id="UP000766904"/>
    </source>
</evidence>
<dbReference type="PANTHER" id="PTHR34846">
    <property type="entry name" value="4-CARBOXYMUCONOLACTONE DECARBOXYLASE FAMILY PROTEIN (AFU_ORTHOLOGUE AFUA_6G11590)"/>
    <property type="match status" value="1"/>
</dbReference>
<evidence type="ECO:0000313" key="2">
    <source>
        <dbReference type="EMBL" id="TYL35940.1"/>
    </source>
</evidence>
<organism evidence="2 3">
    <name type="scientific">Natronococcus pandeyae</name>
    <dbReference type="NCBI Taxonomy" id="2055836"/>
    <lineage>
        <taxon>Archaea</taxon>
        <taxon>Methanobacteriati</taxon>
        <taxon>Methanobacteriota</taxon>
        <taxon>Stenosarchaea group</taxon>
        <taxon>Halobacteria</taxon>
        <taxon>Halobacteriales</taxon>
        <taxon>Natrialbaceae</taxon>
        <taxon>Natronococcus</taxon>
    </lineage>
</organism>
<dbReference type="Proteomes" id="UP000766904">
    <property type="component" value="Unassembled WGS sequence"/>
</dbReference>
<dbReference type="GO" id="GO:0051920">
    <property type="term" value="F:peroxiredoxin activity"/>
    <property type="evidence" value="ECO:0007669"/>
    <property type="project" value="InterPro"/>
</dbReference>
<dbReference type="SUPFAM" id="SSF69118">
    <property type="entry name" value="AhpD-like"/>
    <property type="match status" value="1"/>
</dbReference>
<dbReference type="InterPro" id="IPR029032">
    <property type="entry name" value="AhpD-like"/>
</dbReference>